<evidence type="ECO:0000313" key="2">
    <source>
        <dbReference type="EMBL" id="KOB64635.1"/>
    </source>
</evidence>
<dbReference type="STRING" id="104452.A0A0L7KNE4"/>
<feature type="non-terminal residue" evidence="2">
    <location>
        <position position="73"/>
    </location>
</feature>
<feature type="domain" description="ABCA1-4-like C-terminal R2 regulatory" evidence="1">
    <location>
        <begin position="2"/>
        <end position="50"/>
    </location>
</feature>
<dbReference type="EMBL" id="JTDY01008303">
    <property type="protein sequence ID" value="KOB64635.1"/>
    <property type="molecule type" value="Genomic_DNA"/>
</dbReference>
<dbReference type="InterPro" id="IPR026082">
    <property type="entry name" value="ABCA"/>
</dbReference>
<dbReference type="PANTHER" id="PTHR19229">
    <property type="entry name" value="ATP-BINDING CASSETTE TRANSPORTER SUBFAMILY A ABCA"/>
    <property type="match status" value="1"/>
</dbReference>
<dbReference type="GO" id="GO:0140359">
    <property type="term" value="F:ABC-type transporter activity"/>
    <property type="evidence" value="ECO:0007669"/>
    <property type="project" value="InterPro"/>
</dbReference>
<accession>A0A0L7KNE4</accession>
<feature type="non-terminal residue" evidence="2">
    <location>
        <position position="1"/>
    </location>
</feature>
<evidence type="ECO:0000259" key="1">
    <source>
        <dbReference type="Pfam" id="PF23321"/>
    </source>
</evidence>
<dbReference type="GO" id="GO:0016020">
    <property type="term" value="C:membrane"/>
    <property type="evidence" value="ECO:0007669"/>
    <property type="project" value="InterPro"/>
</dbReference>
<dbReference type="InterPro" id="IPR056264">
    <property type="entry name" value="R2_ABCA1-4-like"/>
</dbReference>
<dbReference type="Proteomes" id="UP000037510">
    <property type="component" value="Unassembled WGS sequence"/>
</dbReference>
<dbReference type="Pfam" id="PF23321">
    <property type="entry name" value="R1_ABCA1"/>
    <property type="match status" value="1"/>
</dbReference>
<comment type="caution">
    <text evidence="2">The sequence shown here is derived from an EMBL/GenBank/DDBJ whole genome shotgun (WGS) entry which is preliminary data.</text>
</comment>
<keyword evidence="3" id="KW-1185">Reference proteome</keyword>
<dbReference type="GO" id="GO:0005319">
    <property type="term" value="F:lipid transporter activity"/>
    <property type="evidence" value="ECO:0007669"/>
    <property type="project" value="TreeGrafter"/>
</dbReference>
<dbReference type="PANTHER" id="PTHR19229:SF209">
    <property type="entry name" value="ATP-BINDING CASSETTE SUB-FAMILY A MEMBER 5 ISOFORM X1"/>
    <property type="match status" value="1"/>
</dbReference>
<gene>
    <name evidence="2" type="ORF">OBRU01_23927</name>
</gene>
<reference evidence="2 3" key="1">
    <citation type="journal article" date="2015" name="Genome Biol. Evol.">
        <title>The genome of winter moth (Operophtera brumata) provides a genomic perspective on sexual dimorphism and phenology.</title>
        <authorList>
            <person name="Derks M.F."/>
            <person name="Smit S."/>
            <person name="Salis L."/>
            <person name="Schijlen E."/>
            <person name="Bossers A."/>
            <person name="Mateman C."/>
            <person name="Pijl A.S."/>
            <person name="de Ridder D."/>
            <person name="Groenen M.A."/>
            <person name="Visser M.E."/>
            <person name="Megens H.J."/>
        </authorList>
    </citation>
    <scope>NUCLEOTIDE SEQUENCE [LARGE SCALE GENOMIC DNA]</scope>
    <source>
        <strain evidence="2">WM2013NL</strain>
        <tissue evidence="2">Head and thorax</tissue>
    </source>
</reference>
<organism evidence="2 3">
    <name type="scientific">Operophtera brumata</name>
    <name type="common">Winter moth</name>
    <name type="synonym">Phalaena brumata</name>
    <dbReference type="NCBI Taxonomy" id="104452"/>
    <lineage>
        <taxon>Eukaryota</taxon>
        <taxon>Metazoa</taxon>
        <taxon>Ecdysozoa</taxon>
        <taxon>Arthropoda</taxon>
        <taxon>Hexapoda</taxon>
        <taxon>Insecta</taxon>
        <taxon>Pterygota</taxon>
        <taxon>Neoptera</taxon>
        <taxon>Endopterygota</taxon>
        <taxon>Lepidoptera</taxon>
        <taxon>Glossata</taxon>
        <taxon>Ditrysia</taxon>
        <taxon>Geometroidea</taxon>
        <taxon>Geometridae</taxon>
        <taxon>Larentiinae</taxon>
        <taxon>Operophtera</taxon>
    </lineage>
</organism>
<sequence>LFPSATVEENFADRLVFSVPQSAVSSLARCFQQIEEAKEKLNIVEYSFSQTTLEQVFLKFAQTESVESSDQDK</sequence>
<proteinExistence type="predicted"/>
<dbReference type="AlphaFoldDB" id="A0A0L7KNE4"/>
<evidence type="ECO:0000313" key="3">
    <source>
        <dbReference type="Proteomes" id="UP000037510"/>
    </source>
</evidence>
<protein>
    <recommendedName>
        <fullName evidence="1">ABCA1-4-like C-terminal R2 regulatory domain-containing protein</fullName>
    </recommendedName>
</protein>
<name>A0A0L7KNE4_OPEBR</name>